<gene>
    <name evidence="1" type="ORF">B0E33_10805</name>
</gene>
<dbReference type="Gene3D" id="3.40.50.2000">
    <property type="entry name" value="Glycogen Phosphorylase B"/>
    <property type="match status" value="1"/>
</dbReference>
<proteinExistence type="predicted"/>
<evidence type="ECO:0000313" key="1">
    <source>
        <dbReference type="EMBL" id="AQQ04015.1"/>
    </source>
</evidence>
<protein>
    <recommendedName>
        <fullName evidence="3">Glycosyltransferase involved in cell wall biosynthesis</fullName>
    </recommendedName>
</protein>
<dbReference type="EMBL" id="CP019630">
    <property type="protein sequence ID" value="AQQ04015.1"/>
    <property type="molecule type" value="Genomic_DNA"/>
</dbReference>
<name>A0ABM6I1B1_9HYPH</name>
<evidence type="ECO:0008006" key="3">
    <source>
        <dbReference type="Google" id="ProtNLM"/>
    </source>
</evidence>
<dbReference type="RefSeq" id="WP_077291224.1">
    <property type="nucleotide sequence ID" value="NZ_CP019630.1"/>
</dbReference>
<sequence>MSADQHSLEGSKLLIVEPKLIKNRGHHHTQIAALRALLPDHQLHFIAGVGYDGFLGEAAATLTAADQVKARQYWRFRHGGFRQKVDAFFRSVSDGGIGSYPKSPFGHTILEVCERLEFDAHDTLIIPSANLDALESIVDFVSQLDKNTPQISMRLLDPTLGEHKDSRRAQRMKLFRDAIRKSEKIRLFSETRELAEYMWKQFDLPVTSGFYLTCSVSPLEPTPKAAGFYDTFRVGLLGAPRPGKGYDRVGAIVEELSSLIDSRSLDQPVEILLQGSGTDYVDGGVYSFAKHFESKADKLRVTCFSDSLDPEVFEELFLSTDVILLPYDTGVYGLQGSGLVQDAVAAEKIIVHSKGIAMQDFLAHGNAIPVIGNREFSEAIVSAFEQKNRFRRGCRAAKEYFGQILKSHPFLGEADLSNSPVSIEK</sequence>
<organism evidence="1 2">
    <name type="scientific">Roseibium algicola</name>
    <dbReference type="NCBI Taxonomy" id="2857014"/>
    <lineage>
        <taxon>Bacteria</taxon>
        <taxon>Pseudomonadati</taxon>
        <taxon>Pseudomonadota</taxon>
        <taxon>Alphaproteobacteria</taxon>
        <taxon>Hyphomicrobiales</taxon>
        <taxon>Stappiaceae</taxon>
        <taxon>Roseibium</taxon>
    </lineage>
</organism>
<keyword evidence="2" id="KW-1185">Reference proteome</keyword>
<reference evidence="1 2" key="1">
    <citation type="submission" date="2017-02" db="EMBL/GenBank/DDBJ databases">
        <authorList>
            <person name="Jeong S."/>
        </authorList>
    </citation>
    <scope>NUCLEOTIDE SEQUENCE [LARGE SCALE GENOMIC DNA]</scope>
    <source>
        <strain evidence="1 2">RMAR6-6</strain>
    </source>
</reference>
<evidence type="ECO:0000313" key="2">
    <source>
        <dbReference type="Proteomes" id="UP000188174"/>
    </source>
</evidence>
<dbReference type="Proteomes" id="UP000188174">
    <property type="component" value="Chromosome"/>
</dbReference>
<accession>A0ABM6I1B1</accession>